<dbReference type="EMBL" id="LSZW01000002">
    <property type="protein sequence ID" value="KXK67128.1"/>
    <property type="molecule type" value="Genomic_DNA"/>
</dbReference>
<dbReference type="AlphaFoldDB" id="A0A136Q912"/>
<evidence type="ECO:0000313" key="1">
    <source>
        <dbReference type="EMBL" id="KXK67128.1"/>
    </source>
</evidence>
<reference evidence="2" key="1">
    <citation type="submission" date="2016-02" db="EMBL/GenBank/DDBJ databases">
        <authorList>
            <person name="Mitreva M."/>
            <person name="Pepin K.H."/>
            <person name="Mihindukulasuriya K.A."/>
            <person name="Fulton R."/>
            <person name="Fronick C."/>
            <person name="O'Laughlin M."/>
            <person name="Miner T."/>
            <person name="Herter B."/>
            <person name="Rosa B.A."/>
            <person name="Cordes M."/>
            <person name="Tomlinson C."/>
            <person name="Wollam A."/>
            <person name="Palsikar V.B."/>
            <person name="Mardis E.R."/>
            <person name="Wilson R.K."/>
        </authorList>
    </citation>
    <scope>NUCLEOTIDE SEQUENCE [LARGE SCALE GENOMIC DNA]</scope>
    <source>
        <strain evidence="2">DSM 22607</strain>
    </source>
</reference>
<accession>A0A136Q912</accession>
<sequence length="81" mass="9085">MQVKEGEISISDTSEVCRVLGYGYVMHIARPEDREACFCAVMADETGNGCEVIETMGKYEYTLKIDHREEAHSDKGSTPEH</sequence>
<protein>
    <submittedName>
        <fullName evidence="1">Uncharacterized protein</fullName>
    </submittedName>
</protein>
<keyword evidence="2" id="KW-1185">Reference proteome</keyword>
<gene>
    <name evidence="1" type="ORF">HMPREF3293_00052</name>
</gene>
<evidence type="ECO:0000313" key="2">
    <source>
        <dbReference type="Proteomes" id="UP000070366"/>
    </source>
</evidence>
<dbReference type="Proteomes" id="UP000070366">
    <property type="component" value="Unassembled WGS sequence"/>
</dbReference>
<proteinExistence type="predicted"/>
<comment type="caution">
    <text evidence="1">The sequence shown here is derived from an EMBL/GenBank/DDBJ whole genome shotgun (WGS) entry which is preliminary data.</text>
</comment>
<organism evidence="1 2">
    <name type="scientific">Christensenella minuta</name>
    <dbReference type="NCBI Taxonomy" id="626937"/>
    <lineage>
        <taxon>Bacteria</taxon>
        <taxon>Bacillati</taxon>
        <taxon>Bacillota</taxon>
        <taxon>Clostridia</taxon>
        <taxon>Christensenellales</taxon>
        <taxon>Christensenellaceae</taxon>
        <taxon>Christensenella</taxon>
    </lineage>
</organism>
<name>A0A136Q912_9FIRM</name>
<dbReference type="STRING" id="626937.HMPREF3293_00052"/>